<dbReference type="PANTHER" id="PTHR33734">
    <property type="entry name" value="LYSM DOMAIN-CONTAINING GPI-ANCHORED PROTEIN 2"/>
    <property type="match status" value="1"/>
</dbReference>
<dbReference type="InterPro" id="IPR036779">
    <property type="entry name" value="LysM_dom_sf"/>
</dbReference>
<dbReference type="Gene3D" id="3.10.350.10">
    <property type="entry name" value="LysM domain"/>
    <property type="match status" value="1"/>
</dbReference>
<dbReference type="AlphaFoldDB" id="A0A921MJF2"/>
<protein>
    <submittedName>
        <fullName evidence="2">LysM peptidoglycan-binding domain-containing protein</fullName>
    </submittedName>
</protein>
<dbReference type="RefSeq" id="WP_224776000.1">
    <property type="nucleotide sequence ID" value="NZ_DYUC01000001.1"/>
</dbReference>
<dbReference type="InterPro" id="IPR018392">
    <property type="entry name" value="LysM"/>
</dbReference>
<dbReference type="PANTHER" id="PTHR33734:SF22">
    <property type="entry name" value="MEMBRANE-BOUND LYTIC MUREIN TRANSGLYCOSYLASE D"/>
    <property type="match status" value="1"/>
</dbReference>
<name>A0A921MJF2_9FIRM</name>
<proteinExistence type="predicted"/>
<dbReference type="Pfam" id="PF01476">
    <property type="entry name" value="LysM"/>
    <property type="match status" value="1"/>
</dbReference>
<gene>
    <name evidence="2" type="ORF">K8V01_00030</name>
</gene>
<reference evidence="2" key="2">
    <citation type="submission" date="2021-09" db="EMBL/GenBank/DDBJ databases">
        <authorList>
            <person name="Gilroy R."/>
        </authorList>
    </citation>
    <scope>NUCLEOTIDE SEQUENCE</scope>
    <source>
        <strain evidence="2">CHK179-5677</strain>
    </source>
</reference>
<dbReference type="Proteomes" id="UP000760668">
    <property type="component" value="Unassembled WGS sequence"/>
</dbReference>
<dbReference type="SMART" id="SM00257">
    <property type="entry name" value="LysM"/>
    <property type="match status" value="1"/>
</dbReference>
<reference evidence="2" key="1">
    <citation type="journal article" date="2021" name="PeerJ">
        <title>Extensive microbial diversity within the chicken gut microbiome revealed by metagenomics and culture.</title>
        <authorList>
            <person name="Gilroy R."/>
            <person name="Ravi A."/>
            <person name="Getino M."/>
            <person name="Pursley I."/>
            <person name="Horton D.L."/>
            <person name="Alikhan N.F."/>
            <person name="Baker D."/>
            <person name="Gharbi K."/>
            <person name="Hall N."/>
            <person name="Watson M."/>
            <person name="Adriaenssens E.M."/>
            <person name="Foster-Nyarko E."/>
            <person name="Jarju S."/>
            <person name="Secka A."/>
            <person name="Antonio M."/>
            <person name="Oren A."/>
            <person name="Chaudhuri R.R."/>
            <person name="La Ragione R."/>
            <person name="Hildebrand F."/>
            <person name="Pallen M.J."/>
        </authorList>
    </citation>
    <scope>NUCLEOTIDE SEQUENCE</scope>
    <source>
        <strain evidence="2">CHK179-5677</strain>
    </source>
</reference>
<dbReference type="GO" id="GO:0008932">
    <property type="term" value="F:lytic endotransglycosylase activity"/>
    <property type="evidence" value="ECO:0007669"/>
    <property type="project" value="TreeGrafter"/>
</dbReference>
<feature type="domain" description="LysM" evidence="1">
    <location>
        <begin position="207"/>
        <end position="251"/>
    </location>
</feature>
<dbReference type="PROSITE" id="PS51782">
    <property type="entry name" value="LYSM"/>
    <property type="match status" value="1"/>
</dbReference>
<dbReference type="SUPFAM" id="SSF54106">
    <property type="entry name" value="LysM domain"/>
    <property type="match status" value="1"/>
</dbReference>
<comment type="caution">
    <text evidence="2">The sequence shown here is derived from an EMBL/GenBank/DDBJ whole genome shotgun (WGS) entry which is preliminary data.</text>
</comment>
<evidence type="ECO:0000313" key="3">
    <source>
        <dbReference type="Proteomes" id="UP000760668"/>
    </source>
</evidence>
<dbReference type="EMBL" id="DYUC01000001">
    <property type="protein sequence ID" value="HJG85410.1"/>
    <property type="molecule type" value="Genomic_DNA"/>
</dbReference>
<organism evidence="2 3">
    <name type="scientific">Pseudoflavonifractor capillosus</name>
    <dbReference type="NCBI Taxonomy" id="106588"/>
    <lineage>
        <taxon>Bacteria</taxon>
        <taxon>Bacillati</taxon>
        <taxon>Bacillota</taxon>
        <taxon>Clostridia</taxon>
        <taxon>Eubacteriales</taxon>
        <taxon>Oscillospiraceae</taxon>
        <taxon>Pseudoflavonifractor</taxon>
    </lineage>
</organism>
<accession>A0A921MJF2</accession>
<dbReference type="Gene3D" id="3.90.1720.10">
    <property type="entry name" value="endopeptidase domain like (from Nostoc punctiforme)"/>
    <property type="match status" value="1"/>
</dbReference>
<dbReference type="CDD" id="cd00118">
    <property type="entry name" value="LysM"/>
    <property type="match status" value="1"/>
</dbReference>
<evidence type="ECO:0000259" key="1">
    <source>
        <dbReference type="PROSITE" id="PS51782"/>
    </source>
</evidence>
<sequence length="348" mass="36697">MGKMKANVFVEKAVEIAKNFKTLYVMGCFGAPLTGSNVSRYCNNHSYNRAADRTAMIKAAGNQNPPVYGFDCVCLIKGILWGWSGNASKTYGGANYASNGVPDIGADTMITRCLDVSTTGWANMAVGEAVWMSGHIGIYIGDGLAVECSPKWENKVQITAVGNIGSKAGYNTRTWTKHGKLPYVDYSESGTTTGGGTATKPDTGGATIYKVAAGDNLSKIAAKYGTTVDALAEINAIKNKNLIRVGQVLMLQDTPQAAADKLEALGVINSPDYWAEAAEAGKVQYLDILLKKAAQTITKAGVRTDTPQEGVAALVAAGVINTPEYWLANYGTFPSLDLLLQALGGAVK</sequence>
<evidence type="ECO:0000313" key="2">
    <source>
        <dbReference type="EMBL" id="HJG85410.1"/>
    </source>
</evidence>